<feature type="transmembrane region" description="Helical" evidence="7">
    <location>
        <begin position="20"/>
        <end position="39"/>
    </location>
</feature>
<feature type="transmembrane region" description="Helical" evidence="7">
    <location>
        <begin position="173"/>
        <end position="196"/>
    </location>
</feature>
<evidence type="ECO:0000256" key="4">
    <source>
        <dbReference type="ARBA" id="ARBA00022692"/>
    </source>
</evidence>
<dbReference type="InterPro" id="IPR023408">
    <property type="entry name" value="MscS_beta-dom_sf"/>
</dbReference>
<sequence length="380" mass="43043">MDNIVFFLKLSIISNVKKAILVICFAILVILSPFSPTLANLTNQENNHIAIFEISILPDLIKIKSNLQEKIYVWFRDQGITTGSKIKNIIYSPIITIGKTPFSLATLIKFLITLVIGLYVLKWVKRRFEQILSNRSPELYSRFISLITLGYYLGIFIVFIIALSVIGVDISQITIILGALGVGIGFGLQTIANNFISGIILLSERAIKVGDIVEVGGNLTGEIKRINMRSTVIRTYDGLDVIVPNAEFISNRVTTWTYDDDWRRLHIPFGVAYGSDPQQVAKVAYEVAQETPLTSEDKQHKTKVLFTGFGDSSLDFSLIVWCRMHRLRKSTKELISDYYFNLYQKLSEAGIEIPFPQRDIHIRSLSDQIQKKLKESFKPK</sequence>
<accession>A0A7C1VLR2</accession>
<dbReference type="SUPFAM" id="SSF82689">
    <property type="entry name" value="Mechanosensitive channel protein MscS (YggB), C-terminal domain"/>
    <property type="match status" value="1"/>
</dbReference>
<evidence type="ECO:0000256" key="2">
    <source>
        <dbReference type="ARBA" id="ARBA00008017"/>
    </source>
</evidence>
<evidence type="ECO:0000256" key="1">
    <source>
        <dbReference type="ARBA" id="ARBA00004651"/>
    </source>
</evidence>
<name>A0A7C1VLR2_DESA2</name>
<feature type="transmembrane region" description="Helical" evidence="7">
    <location>
        <begin position="102"/>
        <end position="121"/>
    </location>
</feature>
<dbReference type="InterPro" id="IPR049278">
    <property type="entry name" value="MS_channel_C"/>
</dbReference>
<dbReference type="InterPro" id="IPR052702">
    <property type="entry name" value="MscS-like_channel"/>
</dbReference>
<evidence type="ECO:0000313" key="11">
    <source>
        <dbReference type="EMBL" id="HEC68268.1"/>
    </source>
</evidence>
<dbReference type="InterPro" id="IPR049142">
    <property type="entry name" value="MS_channel_1st"/>
</dbReference>
<comment type="similarity">
    <text evidence="2">Belongs to the MscS (TC 1.A.23) family.</text>
</comment>
<dbReference type="Pfam" id="PF00924">
    <property type="entry name" value="MS_channel_2nd"/>
    <property type="match status" value="1"/>
</dbReference>
<dbReference type="AlphaFoldDB" id="A0A7C1VLR2"/>
<dbReference type="Pfam" id="PF21088">
    <property type="entry name" value="MS_channel_1st"/>
    <property type="match status" value="1"/>
</dbReference>
<evidence type="ECO:0000259" key="10">
    <source>
        <dbReference type="Pfam" id="PF21088"/>
    </source>
</evidence>
<feature type="domain" description="Mechanosensitive ion channel MscS C-terminal" evidence="9">
    <location>
        <begin position="267"/>
        <end position="324"/>
    </location>
</feature>
<dbReference type="EMBL" id="DRIH01000196">
    <property type="protein sequence ID" value="HEC68268.1"/>
    <property type="molecule type" value="Genomic_DNA"/>
</dbReference>
<dbReference type="OrthoDB" id="9799209at2"/>
<keyword evidence="4 7" id="KW-0812">Transmembrane</keyword>
<dbReference type="SUPFAM" id="SSF50182">
    <property type="entry name" value="Sm-like ribonucleoproteins"/>
    <property type="match status" value="1"/>
</dbReference>
<feature type="domain" description="Mechanosensitive ion channel transmembrane helices 2/3" evidence="10">
    <location>
        <begin position="151"/>
        <end position="189"/>
    </location>
</feature>
<dbReference type="InterPro" id="IPR011066">
    <property type="entry name" value="MscS_channel_C_sf"/>
</dbReference>
<evidence type="ECO:0000259" key="8">
    <source>
        <dbReference type="Pfam" id="PF00924"/>
    </source>
</evidence>
<feature type="transmembrane region" description="Helical" evidence="7">
    <location>
        <begin position="142"/>
        <end position="167"/>
    </location>
</feature>
<reference evidence="11" key="1">
    <citation type="journal article" date="2020" name="mSystems">
        <title>Genome- and Community-Level Interaction Insights into Carbon Utilization and Element Cycling Functions of Hydrothermarchaeota in Hydrothermal Sediment.</title>
        <authorList>
            <person name="Zhou Z."/>
            <person name="Liu Y."/>
            <person name="Xu W."/>
            <person name="Pan J."/>
            <person name="Luo Z.H."/>
            <person name="Li M."/>
        </authorList>
    </citation>
    <scope>NUCLEOTIDE SEQUENCE [LARGE SCALE GENOMIC DNA]</scope>
    <source>
        <strain evidence="11">HyVt-389</strain>
    </source>
</reference>
<evidence type="ECO:0000256" key="6">
    <source>
        <dbReference type="ARBA" id="ARBA00023136"/>
    </source>
</evidence>
<dbReference type="PANTHER" id="PTHR30347">
    <property type="entry name" value="POTASSIUM CHANNEL RELATED"/>
    <property type="match status" value="1"/>
</dbReference>
<dbReference type="Gene3D" id="1.10.287.1260">
    <property type="match status" value="1"/>
</dbReference>
<evidence type="ECO:0000256" key="7">
    <source>
        <dbReference type="SAM" id="Phobius"/>
    </source>
</evidence>
<dbReference type="Gene3D" id="2.30.30.60">
    <property type="match status" value="1"/>
</dbReference>
<keyword evidence="3" id="KW-1003">Cell membrane</keyword>
<dbReference type="Proteomes" id="UP000885738">
    <property type="component" value="Unassembled WGS sequence"/>
</dbReference>
<dbReference type="InterPro" id="IPR011014">
    <property type="entry name" value="MscS_channel_TM-2"/>
</dbReference>
<dbReference type="GO" id="GO:0005886">
    <property type="term" value="C:plasma membrane"/>
    <property type="evidence" value="ECO:0007669"/>
    <property type="project" value="UniProtKB-SubCell"/>
</dbReference>
<evidence type="ECO:0000259" key="9">
    <source>
        <dbReference type="Pfam" id="PF21082"/>
    </source>
</evidence>
<dbReference type="SUPFAM" id="SSF82861">
    <property type="entry name" value="Mechanosensitive channel protein MscS (YggB), transmembrane region"/>
    <property type="match status" value="1"/>
</dbReference>
<protein>
    <submittedName>
        <fullName evidence="11">Mechanosensitive ion channel</fullName>
    </submittedName>
</protein>
<dbReference type="InterPro" id="IPR006685">
    <property type="entry name" value="MscS_channel_2nd"/>
</dbReference>
<keyword evidence="5 7" id="KW-1133">Transmembrane helix</keyword>
<evidence type="ECO:0000256" key="3">
    <source>
        <dbReference type="ARBA" id="ARBA00022475"/>
    </source>
</evidence>
<evidence type="ECO:0000256" key="5">
    <source>
        <dbReference type="ARBA" id="ARBA00022989"/>
    </source>
</evidence>
<dbReference type="InterPro" id="IPR010920">
    <property type="entry name" value="LSM_dom_sf"/>
</dbReference>
<comment type="subcellular location">
    <subcellularLocation>
        <location evidence="1">Cell membrane</location>
        <topology evidence="1">Multi-pass membrane protein</topology>
    </subcellularLocation>
</comment>
<keyword evidence="6 7" id="KW-0472">Membrane</keyword>
<comment type="caution">
    <text evidence="11">The sequence shown here is derived from an EMBL/GenBank/DDBJ whole genome shotgun (WGS) entry which is preliminary data.</text>
</comment>
<dbReference type="PANTHER" id="PTHR30347:SF1">
    <property type="entry name" value="MECHANOSENSITIVE CHANNEL MSCK"/>
    <property type="match status" value="1"/>
</dbReference>
<dbReference type="Gene3D" id="3.30.70.100">
    <property type="match status" value="1"/>
</dbReference>
<organism evidence="11">
    <name type="scientific">Desulfofervidus auxilii</name>
    <dbReference type="NCBI Taxonomy" id="1621989"/>
    <lineage>
        <taxon>Bacteria</taxon>
        <taxon>Pseudomonadati</taxon>
        <taxon>Thermodesulfobacteriota</taxon>
        <taxon>Candidatus Desulfofervidia</taxon>
        <taxon>Candidatus Desulfofervidales</taxon>
        <taxon>Candidatus Desulfofervidaceae</taxon>
        <taxon>Candidatus Desulfofervidus</taxon>
    </lineage>
</organism>
<dbReference type="GO" id="GO:0008381">
    <property type="term" value="F:mechanosensitive monoatomic ion channel activity"/>
    <property type="evidence" value="ECO:0007669"/>
    <property type="project" value="UniProtKB-ARBA"/>
</dbReference>
<feature type="domain" description="Mechanosensitive ion channel MscS" evidence="8">
    <location>
        <begin position="191"/>
        <end position="257"/>
    </location>
</feature>
<dbReference type="Pfam" id="PF21082">
    <property type="entry name" value="MS_channel_3rd"/>
    <property type="match status" value="1"/>
</dbReference>
<proteinExistence type="inferred from homology"/>
<gene>
    <name evidence="11" type="ORF">ENI35_05630</name>
</gene>